<sequence>MFCSCEEQASSTESFNGFNIIQCNLTESTEFCSSSQQYENQINSDSTSCKISERKRRSVGYRRQLRRSAADTEDDITDYEPLVYDVDFNSTDVVAGDTSFLKDTINAMATTILMEISRNESLFFINTTDGSQTILEQITSKLCINNYCNNGICVSDAANISLPAAGLCTTSTRACRKTNNYGEFVSTNICYKIRYFKGLRKTDFQKQNVPDKRWYIVCHHENGKKMESPILSSQPKTFRENTISDLDVYIEDGGVTSVEHLE</sequence>
<organism evidence="1 2">
    <name type="scientific">Mytilus edulis</name>
    <name type="common">Blue mussel</name>
    <dbReference type="NCBI Taxonomy" id="6550"/>
    <lineage>
        <taxon>Eukaryota</taxon>
        <taxon>Metazoa</taxon>
        <taxon>Spiralia</taxon>
        <taxon>Lophotrochozoa</taxon>
        <taxon>Mollusca</taxon>
        <taxon>Bivalvia</taxon>
        <taxon>Autobranchia</taxon>
        <taxon>Pteriomorphia</taxon>
        <taxon>Mytilida</taxon>
        <taxon>Mytiloidea</taxon>
        <taxon>Mytilidae</taxon>
        <taxon>Mytilinae</taxon>
        <taxon>Mytilus</taxon>
    </lineage>
</organism>
<evidence type="ECO:0000313" key="1">
    <source>
        <dbReference type="EMBL" id="CAG2249642.1"/>
    </source>
</evidence>
<reference evidence="1" key="1">
    <citation type="submission" date="2021-03" db="EMBL/GenBank/DDBJ databases">
        <authorList>
            <person name="Bekaert M."/>
        </authorList>
    </citation>
    <scope>NUCLEOTIDE SEQUENCE</scope>
</reference>
<name>A0A8S3UWU4_MYTED</name>
<accession>A0A8S3UWU4</accession>
<keyword evidence="2" id="KW-1185">Reference proteome</keyword>
<dbReference type="OrthoDB" id="5989069at2759"/>
<protein>
    <submittedName>
        <fullName evidence="1">Uncharacterized protein</fullName>
    </submittedName>
</protein>
<comment type="caution">
    <text evidence="1">The sequence shown here is derived from an EMBL/GenBank/DDBJ whole genome shotgun (WGS) entry which is preliminary data.</text>
</comment>
<proteinExistence type="predicted"/>
<dbReference type="EMBL" id="CAJPWZ010002975">
    <property type="protein sequence ID" value="CAG2249642.1"/>
    <property type="molecule type" value="Genomic_DNA"/>
</dbReference>
<gene>
    <name evidence="1" type="ORF">MEDL_61385</name>
</gene>
<dbReference type="AlphaFoldDB" id="A0A8S3UWU4"/>
<dbReference type="Proteomes" id="UP000683360">
    <property type="component" value="Unassembled WGS sequence"/>
</dbReference>
<evidence type="ECO:0000313" key="2">
    <source>
        <dbReference type="Proteomes" id="UP000683360"/>
    </source>
</evidence>